<dbReference type="Pfam" id="PF00696">
    <property type="entry name" value="AA_kinase"/>
    <property type="match status" value="1"/>
</dbReference>
<accession>A0A381ZRC0</accession>
<evidence type="ECO:0000259" key="2">
    <source>
        <dbReference type="Pfam" id="PF00696"/>
    </source>
</evidence>
<keyword evidence="1" id="KW-0808">Transferase</keyword>
<dbReference type="SUPFAM" id="SSF53633">
    <property type="entry name" value="Carbamate kinase-like"/>
    <property type="match status" value="1"/>
</dbReference>
<evidence type="ECO:0000256" key="1">
    <source>
        <dbReference type="ARBA" id="ARBA00022679"/>
    </source>
</evidence>
<name>A0A381ZRC0_9ZZZZ</name>
<dbReference type="PANTHER" id="PTHR23342:SF0">
    <property type="entry name" value="N-ACETYLGLUTAMATE SYNTHASE, MITOCHONDRIAL"/>
    <property type="match status" value="1"/>
</dbReference>
<proteinExistence type="predicted"/>
<organism evidence="3">
    <name type="scientific">marine metagenome</name>
    <dbReference type="NCBI Taxonomy" id="408172"/>
    <lineage>
        <taxon>unclassified sequences</taxon>
        <taxon>metagenomes</taxon>
        <taxon>ecological metagenomes</taxon>
    </lineage>
</organism>
<feature type="domain" description="Aspartate/glutamate/uridylate kinase" evidence="2">
    <location>
        <begin position="25"/>
        <end position="195"/>
    </location>
</feature>
<gene>
    <name evidence="3" type="ORF">METZ01_LOCUS144640</name>
</gene>
<protein>
    <recommendedName>
        <fullName evidence="2">Aspartate/glutamate/uridylate kinase domain-containing protein</fullName>
    </recommendedName>
</protein>
<sequence>MNNLITKADTLLEALPYMQRFRSETFVIKYGGSFMDSTDSTVRSGVARDVVFLEAVGINPVVVHGGGKAITRALEQSGLKTRFEQGYRVTTPESVELVEQVLSREVNPGIVSMINELGGKARGFSGTEIFRCEPFCPLGQAGEPLDIGRVGEVTEVNTVALLECIEQDITPVISPTATGKDGQIYNCNADVAAGQAA</sequence>
<feature type="non-terminal residue" evidence="3">
    <location>
        <position position="197"/>
    </location>
</feature>
<dbReference type="PANTHER" id="PTHR23342">
    <property type="entry name" value="N-ACETYLGLUTAMATE SYNTHASE"/>
    <property type="match status" value="1"/>
</dbReference>
<dbReference type="GO" id="GO:0006526">
    <property type="term" value="P:L-arginine biosynthetic process"/>
    <property type="evidence" value="ECO:0007669"/>
    <property type="project" value="TreeGrafter"/>
</dbReference>
<dbReference type="AlphaFoldDB" id="A0A381ZRC0"/>
<evidence type="ECO:0000313" key="3">
    <source>
        <dbReference type="EMBL" id="SVA91786.1"/>
    </source>
</evidence>
<reference evidence="3" key="1">
    <citation type="submission" date="2018-05" db="EMBL/GenBank/DDBJ databases">
        <authorList>
            <person name="Lanie J.A."/>
            <person name="Ng W.-L."/>
            <person name="Kazmierczak K.M."/>
            <person name="Andrzejewski T.M."/>
            <person name="Davidsen T.M."/>
            <person name="Wayne K.J."/>
            <person name="Tettelin H."/>
            <person name="Glass J.I."/>
            <person name="Rusch D."/>
            <person name="Podicherti R."/>
            <person name="Tsui H.-C.T."/>
            <person name="Winkler M.E."/>
        </authorList>
    </citation>
    <scope>NUCLEOTIDE SEQUENCE</scope>
</reference>
<dbReference type="Gene3D" id="3.40.1160.10">
    <property type="entry name" value="Acetylglutamate kinase-like"/>
    <property type="match status" value="1"/>
</dbReference>
<dbReference type="InterPro" id="IPR001048">
    <property type="entry name" value="Asp/Glu/Uridylate_kinase"/>
</dbReference>
<dbReference type="InterPro" id="IPR036393">
    <property type="entry name" value="AceGlu_kinase-like_sf"/>
</dbReference>
<dbReference type="GO" id="GO:0003991">
    <property type="term" value="F:acetylglutamate kinase activity"/>
    <property type="evidence" value="ECO:0007669"/>
    <property type="project" value="TreeGrafter"/>
</dbReference>
<dbReference type="EMBL" id="UINC01022353">
    <property type="protein sequence ID" value="SVA91786.1"/>
    <property type="molecule type" value="Genomic_DNA"/>
</dbReference>